<dbReference type="SUPFAM" id="SSF56935">
    <property type="entry name" value="Porins"/>
    <property type="match status" value="1"/>
</dbReference>
<reference evidence="1" key="1">
    <citation type="submission" date="2018-05" db="EMBL/GenBank/DDBJ databases">
        <authorList>
            <person name="Lanie J.A."/>
            <person name="Ng W.-L."/>
            <person name="Kazmierczak K.M."/>
            <person name="Andrzejewski T.M."/>
            <person name="Davidsen T.M."/>
            <person name="Wayne K.J."/>
            <person name="Tettelin H."/>
            <person name="Glass J.I."/>
            <person name="Rusch D."/>
            <person name="Podicherti R."/>
            <person name="Tsui H.-C.T."/>
            <person name="Winkler M.E."/>
        </authorList>
    </citation>
    <scope>NUCLEOTIDE SEQUENCE</scope>
</reference>
<protein>
    <recommendedName>
        <fullName evidence="2">DUF5723 domain-containing protein</fullName>
    </recommendedName>
</protein>
<evidence type="ECO:0000313" key="1">
    <source>
        <dbReference type="EMBL" id="SVA93336.1"/>
    </source>
</evidence>
<gene>
    <name evidence="1" type="ORF">METZ01_LOCUS146190</name>
</gene>
<sequence>MSNTMINKVITLVLCLGVCSNVFAGTIRSQGSAGASQLLIPVGAKNIALGGSNVALSSGVDALWMNPAGTSALTSVAQVSVSNMTYLADIDVAYSGLVANLGSIGTVGLSVKSLDFGDIPVTTAEETEGTGAFYSPSFMTATANYSRPFADNVRFGVNLKMVNEQILNTSASGVAIDLGVQYKFKELPMHIGVALKNLGARMEYRGSDMEQTHTPENSESGTLSERFRIQSQAFELPAQLDIGLSYTPINGLDLMGSFTNNSFSSNVMAFSGKYTMSMFWVAGGMTTIRTIGDDSAFESDTWDDMTKGVYGATFGAGVTVPVGGLSLDVGYSMRTVTDYFDNNSVLELTLNF</sequence>
<name>A0A381ZVP7_9ZZZZ</name>
<evidence type="ECO:0008006" key="2">
    <source>
        <dbReference type="Google" id="ProtNLM"/>
    </source>
</evidence>
<organism evidence="1">
    <name type="scientific">marine metagenome</name>
    <dbReference type="NCBI Taxonomy" id="408172"/>
    <lineage>
        <taxon>unclassified sequences</taxon>
        <taxon>metagenomes</taxon>
        <taxon>ecological metagenomes</taxon>
    </lineage>
</organism>
<dbReference type="InterPro" id="IPR005362">
    <property type="entry name" value="UPF0164"/>
</dbReference>
<dbReference type="AlphaFoldDB" id="A0A381ZVP7"/>
<proteinExistence type="predicted"/>
<dbReference type="Pfam" id="PF03687">
    <property type="entry name" value="UPF0164"/>
    <property type="match status" value="1"/>
</dbReference>
<dbReference type="NCBIfam" id="NF033709">
    <property type="entry name" value="PorV_fam"/>
    <property type="match status" value="1"/>
</dbReference>
<dbReference type="Gene3D" id="2.40.160.60">
    <property type="entry name" value="Outer membrane protein transport protein (OMPP1/FadL/TodX)"/>
    <property type="match status" value="1"/>
</dbReference>
<dbReference type="EMBL" id="UINC01022855">
    <property type="protein sequence ID" value="SVA93336.1"/>
    <property type="molecule type" value="Genomic_DNA"/>
</dbReference>
<accession>A0A381ZVP7</accession>